<dbReference type="PATRIC" id="fig|224013.5.peg.1912"/>
<reference evidence="1 2" key="2">
    <citation type="journal article" date="2016" name="Genome Announc.">
        <title>Draft Genome Sequence of the N2-Fixing Cyanobacterium Nostoc piscinale CENA21, Isolated from the Brazilian Amazon Floodplain.</title>
        <authorList>
            <person name="Leao T."/>
            <person name="Guimaraes P.I."/>
            <person name="de Melo A.G."/>
            <person name="Ramos R.T."/>
            <person name="Leao P.N."/>
            <person name="Silva A."/>
            <person name="Fiore M.F."/>
            <person name="Schneider M.P."/>
        </authorList>
    </citation>
    <scope>NUCLEOTIDE SEQUENCE [LARGE SCALE GENOMIC DNA]</scope>
    <source>
        <strain evidence="1 2">CENA21</strain>
    </source>
</reference>
<accession>A0A0M4SJK6</accession>
<name>A0A0M4SJK6_9NOSO</name>
<organism evidence="1 2">
    <name type="scientific">Nostoc piscinale CENA21</name>
    <dbReference type="NCBI Taxonomy" id="224013"/>
    <lineage>
        <taxon>Bacteria</taxon>
        <taxon>Bacillati</taxon>
        <taxon>Cyanobacteriota</taxon>
        <taxon>Cyanophyceae</taxon>
        <taxon>Nostocales</taxon>
        <taxon>Nostocaceae</taxon>
        <taxon>Nostoc</taxon>
    </lineage>
</organism>
<gene>
    <name evidence="1" type="ORF">ACX27_07885</name>
</gene>
<dbReference type="RefSeq" id="WP_062290620.1">
    <property type="nucleotide sequence ID" value="NZ_CP012036.1"/>
</dbReference>
<dbReference type="Proteomes" id="UP000062645">
    <property type="component" value="Chromosome"/>
</dbReference>
<sequence length="94" mass="10865">MFNLDFKNLSIVIPWYFNLSRGNIGGEDYHGNTMARDRNTGKFIPEKNSFDKTPFPVKMTAEMKEWVKNRGGGEFVRSLIQDVMDRESNQKSEG</sequence>
<reference evidence="2" key="1">
    <citation type="submission" date="2015-07" db="EMBL/GenBank/DDBJ databases">
        <title>Genome Of Nitrogen-Fixing Cyanobacterium Nostoc piscinale CENA21 From Solimoes/Amazon River Floodplain Sediments And Comparative Genomics To Uncover Biosynthetic Natural Products Potential.</title>
        <authorList>
            <person name="Leao T.F."/>
            <person name="Leao P.N."/>
            <person name="Guimaraes P.I."/>
            <person name="de Melo A.G.C."/>
            <person name="Ramos R.T.J."/>
            <person name="Silva A."/>
            <person name="Fiore M.F."/>
            <person name="Schneider M.P.C."/>
        </authorList>
    </citation>
    <scope>NUCLEOTIDE SEQUENCE [LARGE SCALE GENOMIC DNA]</scope>
    <source>
        <strain evidence="2">CENA21</strain>
    </source>
</reference>
<dbReference type="STRING" id="224013.ACX27_07885"/>
<dbReference type="EMBL" id="CP012036">
    <property type="protein sequence ID" value="ALF52798.1"/>
    <property type="molecule type" value="Genomic_DNA"/>
</dbReference>
<dbReference type="AlphaFoldDB" id="A0A0M4SJK6"/>
<dbReference type="KEGG" id="npz:ACX27_07885"/>
<protein>
    <submittedName>
        <fullName evidence="1">Uncharacterized protein</fullName>
    </submittedName>
</protein>
<evidence type="ECO:0000313" key="1">
    <source>
        <dbReference type="EMBL" id="ALF52798.1"/>
    </source>
</evidence>
<proteinExistence type="predicted"/>
<dbReference type="OrthoDB" id="9901890at2"/>
<keyword evidence="2" id="KW-1185">Reference proteome</keyword>
<evidence type="ECO:0000313" key="2">
    <source>
        <dbReference type="Proteomes" id="UP000062645"/>
    </source>
</evidence>